<dbReference type="InterPro" id="IPR000504">
    <property type="entry name" value="RRM_dom"/>
</dbReference>
<dbReference type="InterPro" id="IPR029052">
    <property type="entry name" value="Metallo-depent_PP-like"/>
</dbReference>
<dbReference type="Pfam" id="PF10360">
    <property type="entry name" value="DUF2433"/>
    <property type="match status" value="1"/>
</dbReference>
<dbReference type="PANTHER" id="PTHR23236">
    <property type="entry name" value="EUKARYOTIC TRANSLATION INITIATION FACTOR 4B/4H"/>
    <property type="match status" value="1"/>
</dbReference>
<gene>
    <name evidence="6" type="ORF">K7432_008274</name>
</gene>
<reference evidence="6 7" key="1">
    <citation type="submission" date="2023-04" db="EMBL/GenBank/DDBJ databases">
        <title>Genome of Basidiobolus ranarum AG-B5.</title>
        <authorList>
            <person name="Stajich J.E."/>
            <person name="Carter-House D."/>
            <person name="Gryganskyi A."/>
        </authorList>
    </citation>
    <scope>NUCLEOTIDE SEQUENCE [LARGE SCALE GENOMIC DNA]</scope>
    <source>
        <strain evidence="6 7">AG-B5</strain>
    </source>
</reference>
<dbReference type="InterPro" id="IPR018829">
    <property type="entry name" value="DUF2433"/>
</dbReference>
<dbReference type="InterPro" id="IPR012677">
    <property type="entry name" value="Nucleotide-bd_a/b_plait_sf"/>
</dbReference>
<feature type="region of interest" description="Disordered" evidence="4">
    <location>
        <begin position="655"/>
        <end position="676"/>
    </location>
</feature>
<keyword evidence="2 3" id="KW-0694">RNA-binding</keyword>
<protein>
    <recommendedName>
        <fullName evidence="5">RRM domain-containing protein</fullName>
    </recommendedName>
</protein>
<accession>A0ABR2WS16</accession>
<keyword evidence="1" id="KW-0677">Repeat</keyword>
<dbReference type="Proteomes" id="UP001479436">
    <property type="component" value="Unassembled WGS sequence"/>
</dbReference>
<evidence type="ECO:0000259" key="5">
    <source>
        <dbReference type="PROSITE" id="PS50102"/>
    </source>
</evidence>
<evidence type="ECO:0000256" key="4">
    <source>
        <dbReference type="SAM" id="MobiDB-lite"/>
    </source>
</evidence>
<comment type="caution">
    <text evidence="6">The sequence shown here is derived from an EMBL/GenBank/DDBJ whole genome shotgun (WGS) entry which is preliminary data.</text>
</comment>
<evidence type="ECO:0000256" key="1">
    <source>
        <dbReference type="ARBA" id="ARBA00022737"/>
    </source>
</evidence>
<proteinExistence type="predicted"/>
<evidence type="ECO:0000313" key="6">
    <source>
        <dbReference type="EMBL" id="KAK9764316.1"/>
    </source>
</evidence>
<keyword evidence="7" id="KW-1185">Reference proteome</keyword>
<dbReference type="EMBL" id="JASJQH010000451">
    <property type="protein sequence ID" value="KAK9764316.1"/>
    <property type="molecule type" value="Genomic_DNA"/>
</dbReference>
<dbReference type="SUPFAM" id="SSF56300">
    <property type="entry name" value="Metallo-dependent phosphatases"/>
    <property type="match status" value="1"/>
</dbReference>
<evidence type="ECO:0000256" key="2">
    <source>
        <dbReference type="ARBA" id="ARBA00022884"/>
    </source>
</evidence>
<dbReference type="SUPFAM" id="SSF54928">
    <property type="entry name" value="RNA-binding domain, RBD"/>
    <property type="match status" value="1"/>
</dbReference>
<dbReference type="PANTHER" id="PTHR23236:SF119">
    <property type="entry name" value="NUCLEAR RNA-BINDING PROTEIN SART-3"/>
    <property type="match status" value="1"/>
</dbReference>
<feature type="region of interest" description="Disordered" evidence="4">
    <location>
        <begin position="787"/>
        <end position="807"/>
    </location>
</feature>
<feature type="region of interest" description="Disordered" evidence="4">
    <location>
        <begin position="454"/>
        <end position="528"/>
    </location>
</feature>
<organism evidence="6 7">
    <name type="scientific">Basidiobolus ranarum</name>
    <dbReference type="NCBI Taxonomy" id="34480"/>
    <lineage>
        <taxon>Eukaryota</taxon>
        <taxon>Fungi</taxon>
        <taxon>Fungi incertae sedis</taxon>
        <taxon>Zoopagomycota</taxon>
        <taxon>Entomophthoromycotina</taxon>
        <taxon>Basidiobolomycetes</taxon>
        <taxon>Basidiobolales</taxon>
        <taxon>Basidiobolaceae</taxon>
        <taxon>Basidiobolus</taxon>
    </lineage>
</organism>
<dbReference type="SMART" id="SM00360">
    <property type="entry name" value="RRM"/>
    <property type="match status" value="1"/>
</dbReference>
<feature type="compositionally biased region" description="Low complexity" evidence="4">
    <location>
        <begin position="655"/>
        <end position="666"/>
    </location>
</feature>
<dbReference type="Gene3D" id="3.30.70.330">
    <property type="match status" value="1"/>
</dbReference>
<dbReference type="Pfam" id="PF00076">
    <property type="entry name" value="RRM_1"/>
    <property type="match status" value="1"/>
</dbReference>
<sequence length="807" mass="91438">MSKYTQKVNQQYSCSSENLPKWGRSVGQLGGSSTLKYDASTWQEWSAKCNSEEIAPDEVISSILRGKIDTPLENTIDNTYFSSTDFNADKNISLLETDVGRILCISNIRGDFCLLNKLAERHQVVAILHCGEFGFYDTESCTRISESSLRRVISSSSLLLEEEKERLKNLPIEILRKQPVCEELSQLSHILSGSMKFNIPIYTVCGVDEDPVVLDMLNSMKIPIPQLHILHSENSEVIRLGGVKLRLLGISGGYLAEQLFALESDQSNGIYVNLVRMGQLVQAAYEVYDPCEVRIFMTKTGPAKQQIIAQLAHTLHADFVVCSEEKAQYCLSYTESSNLSDPQIYRQKLTDARSSVLETWAQIRDEIEYMYSPQQLQWIKHGLKVLNSLPALENLLESFRIFGIPEPSRGSLILDLSGGFIAAETKSTGIDFGYRLKNALNLQPRDDSYLENMTSENEVEEELDVSESSRNNEPEDTIEESSPLDQSTSSQGLDVSVTDPGTNTNEHLEYLQDWDDPEYKTESAESYDEPVFNESTINRDEPVSENVVHGSYDEPVFENTAQENYDEPVSENVIRAWNTPTVIKSTINWDEPGPEDVIEVGWGDSAYEEPSTDWDDQFVKSRINTHIVNWNDDIYDGEVDSNYVNSLNRSDLSSTINTSHNTTHTSMGEDQNSTKTPLTDTHTLWVGGFSNILFTEEDVKDAFGKLRDLVSAVKLVYDRYTGQQRNFCFVDFKDAYSMRRALGKNGCEWNNAILKISRAENREQGYKRTRAPVQLAQHDKENYYQGQYPSKSIFGGRRKPKNRSYYD</sequence>
<feature type="compositionally biased region" description="Basic residues" evidence="4">
    <location>
        <begin position="796"/>
        <end position="807"/>
    </location>
</feature>
<dbReference type="InterPro" id="IPR035979">
    <property type="entry name" value="RBD_domain_sf"/>
</dbReference>
<feature type="domain" description="RRM" evidence="5">
    <location>
        <begin position="682"/>
        <end position="761"/>
    </location>
</feature>
<dbReference type="PROSITE" id="PS50102">
    <property type="entry name" value="RRM"/>
    <property type="match status" value="1"/>
</dbReference>
<evidence type="ECO:0000256" key="3">
    <source>
        <dbReference type="PROSITE-ProRule" id="PRU00176"/>
    </source>
</evidence>
<name>A0ABR2WS16_9FUNG</name>
<feature type="compositionally biased region" description="Polar residues" evidence="4">
    <location>
        <begin position="483"/>
        <end position="505"/>
    </location>
</feature>
<evidence type="ECO:0000313" key="7">
    <source>
        <dbReference type="Proteomes" id="UP001479436"/>
    </source>
</evidence>